<reference evidence="2 3" key="1">
    <citation type="submission" date="2024-04" db="EMBL/GenBank/DDBJ databases">
        <authorList>
            <person name="Fracassetti M."/>
        </authorList>
    </citation>
    <scope>NUCLEOTIDE SEQUENCE [LARGE SCALE GENOMIC DNA]</scope>
</reference>
<proteinExistence type="predicted"/>
<accession>A0AAV2DY47</accession>
<gene>
    <name evidence="2" type="ORF">LTRI10_LOCUS19870</name>
</gene>
<dbReference type="Proteomes" id="UP001497516">
    <property type="component" value="Chromosome 3"/>
</dbReference>
<name>A0AAV2DY47_9ROSI</name>
<dbReference type="EMBL" id="OZ034816">
    <property type="protein sequence ID" value="CAL1378275.1"/>
    <property type="molecule type" value="Genomic_DNA"/>
</dbReference>
<organism evidence="2 3">
    <name type="scientific">Linum trigynum</name>
    <dbReference type="NCBI Taxonomy" id="586398"/>
    <lineage>
        <taxon>Eukaryota</taxon>
        <taxon>Viridiplantae</taxon>
        <taxon>Streptophyta</taxon>
        <taxon>Embryophyta</taxon>
        <taxon>Tracheophyta</taxon>
        <taxon>Spermatophyta</taxon>
        <taxon>Magnoliopsida</taxon>
        <taxon>eudicotyledons</taxon>
        <taxon>Gunneridae</taxon>
        <taxon>Pentapetalae</taxon>
        <taxon>rosids</taxon>
        <taxon>fabids</taxon>
        <taxon>Malpighiales</taxon>
        <taxon>Linaceae</taxon>
        <taxon>Linum</taxon>
    </lineage>
</organism>
<feature type="region of interest" description="Disordered" evidence="1">
    <location>
        <begin position="79"/>
        <end position="112"/>
    </location>
</feature>
<protein>
    <submittedName>
        <fullName evidence="2">Uncharacterized protein</fullName>
    </submittedName>
</protein>
<evidence type="ECO:0000256" key="1">
    <source>
        <dbReference type="SAM" id="MobiDB-lite"/>
    </source>
</evidence>
<evidence type="ECO:0000313" key="3">
    <source>
        <dbReference type="Proteomes" id="UP001497516"/>
    </source>
</evidence>
<evidence type="ECO:0000313" key="2">
    <source>
        <dbReference type="EMBL" id="CAL1378275.1"/>
    </source>
</evidence>
<keyword evidence="3" id="KW-1185">Reference proteome</keyword>
<dbReference type="AlphaFoldDB" id="A0AAV2DY47"/>
<sequence>MVDAVKGTQELAVEEVFCDALADEVQVVVDEAIQLAVVQEVGNTVVQDFQTVGTPQALTDKGSPSPTIVSPSLSFAEVVRGSPSEGSPGVPASTKLSESTPKGGGSGTQIAQGRVSGISPTQVVLPILAGKGKQIWIDESQTDFQVVKKGGKGGKGKKRK</sequence>